<organism evidence="2">
    <name type="scientific">viral metagenome</name>
    <dbReference type="NCBI Taxonomy" id="1070528"/>
    <lineage>
        <taxon>unclassified sequences</taxon>
        <taxon>metagenomes</taxon>
        <taxon>organismal metagenomes</taxon>
    </lineage>
</organism>
<protein>
    <submittedName>
        <fullName evidence="2">Uncharacterized protein</fullName>
    </submittedName>
</protein>
<proteinExistence type="predicted"/>
<dbReference type="AlphaFoldDB" id="A0A6C0ACC5"/>
<reference evidence="2" key="1">
    <citation type="journal article" date="2020" name="Nature">
        <title>Giant virus diversity and host interactions through global metagenomics.</title>
        <authorList>
            <person name="Schulz F."/>
            <person name="Roux S."/>
            <person name="Paez-Espino D."/>
            <person name="Jungbluth S."/>
            <person name="Walsh D.A."/>
            <person name="Denef V.J."/>
            <person name="McMahon K.D."/>
            <person name="Konstantinidis K.T."/>
            <person name="Eloe-Fadrosh E.A."/>
            <person name="Kyrpides N.C."/>
            <person name="Woyke T."/>
        </authorList>
    </citation>
    <scope>NUCLEOTIDE SEQUENCE</scope>
    <source>
        <strain evidence="2">GVMAG-S-1004661-13</strain>
    </source>
</reference>
<feature type="region of interest" description="Disordered" evidence="1">
    <location>
        <begin position="107"/>
        <end position="142"/>
    </location>
</feature>
<evidence type="ECO:0000313" key="2">
    <source>
        <dbReference type="EMBL" id="QHS77324.1"/>
    </source>
</evidence>
<accession>A0A6C0ACC5</accession>
<dbReference type="EMBL" id="MN740545">
    <property type="protein sequence ID" value="QHS77324.1"/>
    <property type="molecule type" value="Genomic_DNA"/>
</dbReference>
<name>A0A6C0ACC5_9ZZZZ</name>
<sequence>MSNQNKISEITISDKNMGQIEEELSKLEQSEQEAYENPYFSKEAFEKTGSVRDELSDIYILDDITVDPVMESKYIGDELGSDVDPFDFALRHYVEVKKIKEEKISEPIKKEEKERYNKKKKKGLKKIKPKINTNDDPYNDFF</sequence>
<evidence type="ECO:0000256" key="1">
    <source>
        <dbReference type="SAM" id="MobiDB-lite"/>
    </source>
</evidence>
<feature type="compositionally biased region" description="Basic residues" evidence="1">
    <location>
        <begin position="116"/>
        <end position="129"/>
    </location>
</feature>